<protein>
    <submittedName>
        <fullName evidence="2">Uncharacterized protein</fullName>
    </submittedName>
</protein>
<keyword evidence="3" id="KW-1185">Reference proteome</keyword>
<evidence type="ECO:0000256" key="1">
    <source>
        <dbReference type="SAM" id="MobiDB-lite"/>
    </source>
</evidence>
<sequence>MAEGGGGGEEAEGVGGRGGEVGGEGEEAEEVRGLGFSQKIIEEEGLGQYEESQKLSF</sequence>
<dbReference type="Gramene" id="ONK69072">
    <property type="protein sequence ID" value="ONK69072"/>
    <property type="gene ID" value="A4U43_C05F19000"/>
</dbReference>
<feature type="non-terminal residue" evidence="2">
    <location>
        <position position="57"/>
    </location>
</feature>
<evidence type="ECO:0000313" key="3">
    <source>
        <dbReference type="Proteomes" id="UP000243459"/>
    </source>
</evidence>
<name>A0A5P1ESU1_ASPOF</name>
<dbReference type="EMBL" id="CM007385">
    <property type="protein sequence ID" value="ONK69072.1"/>
    <property type="molecule type" value="Genomic_DNA"/>
</dbReference>
<proteinExistence type="predicted"/>
<feature type="compositionally biased region" description="Gly residues" evidence="1">
    <location>
        <begin position="1"/>
        <end position="22"/>
    </location>
</feature>
<organism evidence="2 3">
    <name type="scientific">Asparagus officinalis</name>
    <name type="common">Garden asparagus</name>
    <dbReference type="NCBI Taxonomy" id="4686"/>
    <lineage>
        <taxon>Eukaryota</taxon>
        <taxon>Viridiplantae</taxon>
        <taxon>Streptophyta</taxon>
        <taxon>Embryophyta</taxon>
        <taxon>Tracheophyta</taxon>
        <taxon>Spermatophyta</taxon>
        <taxon>Magnoliopsida</taxon>
        <taxon>Liliopsida</taxon>
        <taxon>Asparagales</taxon>
        <taxon>Asparagaceae</taxon>
        <taxon>Asparagoideae</taxon>
        <taxon>Asparagus</taxon>
    </lineage>
</organism>
<gene>
    <name evidence="2" type="ORF">A4U43_C05F19000</name>
</gene>
<dbReference type="AlphaFoldDB" id="A0A5P1ESU1"/>
<feature type="region of interest" description="Disordered" evidence="1">
    <location>
        <begin position="1"/>
        <end position="57"/>
    </location>
</feature>
<dbReference type="Proteomes" id="UP000243459">
    <property type="component" value="Chromosome 5"/>
</dbReference>
<reference evidence="3" key="1">
    <citation type="journal article" date="2017" name="Nat. Commun.">
        <title>The asparagus genome sheds light on the origin and evolution of a young Y chromosome.</title>
        <authorList>
            <person name="Harkess A."/>
            <person name="Zhou J."/>
            <person name="Xu C."/>
            <person name="Bowers J.E."/>
            <person name="Van der Hulst R."/>
            <person name="Ayyampalayam S."/>
            <person name="Mercati F."/>
            <person name="Riccardi P."/>
            <person name="McKain M.R."/>
            <person name="Kakrana A."/>
            <person name="Tang H."/>
            <person name="Ray J."/>
            <person name="Groenendijk J."/>
            <person name="Arikit S."/>
            <person name="Mathioni S.M."/>
            <person name="Nakano M."/>
            <person name="Shan H."/>
            <person name="Telgmann-Rauber A."/>
            <person name="Kanno A."/>
            <person name="Yue Z."/>
            <person name="Chen H."/>
            <person name="Li W."/>
            <person name="Chen Y."/>
            <person name="Xu X."/>
            <person name="Zhang Y."/>
            <person name="Luo S."/>
            <person name="Chen H."/>
            <person name="Gao J."/>
            <person name="Mao Z."/>
            <person name="Pires J.C."/>
            <person name="Luo M."/>
            <person name="Kudrna D."/>
            <person name="Wing R.A."/>
            <person name="Meyers B.C."/>
            <person name="Yi K."/>
            <person name="Kong H."/>
            <person name="Lavrijsen P."/>
            <person name="Sunseri F."/>
            <person name="Falavigna A."/>
            <person name="Ye Y."/>
            <person name="Leebens-Mack J.H."/>
            <person name="Chen G."/>
        </authorList>
    </citation>
    <scope>NUCLEOTIDE SEQUENCE [LARGE SCALE GENOMIC DNA]</scope>
    <source>
        <strain evidence="3">cv. DH0086</strain>
    </source>
</reference>
<accession>A0A5P1ESU1</accession>
<evidence type="ECO:0000313" key="2">
    <source>
        <dbReference type="EMBL" id="ONK69072.1"/>
    </source>
</evidence>